<dbReference type="InterPro" id="IPR053166">
    <property type="entry name" value="UPF0718_permease"/>
</dbReference>
<dbReference type="InterPro" id="IPR005524">
    <property type="entry name" value="DUF318"/>
</dbReference>
<feature type="transmembrane region" description="Helical" evidence="8">
    <location>
        <begin position="45"/>
        <end position="69"/>
    </location>
</feature>
<evidence type="ECO:0000256" key="8">
    <source>
        <dbReference type="SAM" id="Phobius"/>
    </source>
</evidence>
<keyword evidence="10" id="KW-1185">Reference proteome</keyword>
<evidence type="ECO:0000256" key="1">
    <source>
        <dbReference type="ARBA" id="ARBA00004651"/>
    </source>
</evidence>
<name>F9RZR2_9VIBR</name>
<feature type="transmembrane region" description="Helical" evidence="8">
    <location>
        <begin position="213"/>
        <end position="230"/>
    </location>
</feature>
<feature type="transmembrane region" description="Helical" evidence="8">
    <location>
        <begin position="181"/>
        <end position="201"/>
    </location>
</feature>
<evidence type="ECO:0000313" key="9">
    <source>
        <dbReference type="EMBL" id="EGU44320.1"/>
    </source>
</evidence>
<comment type="subcellular location">
    <subcellularLocation>
        <location evidence="1">Cell membrane</location>
        <topology evidence="1">Multi-pass membrane protein</topology>
    </subcellularLocation>
</comment>
<keyword evidence="6 8" id="KW-0472">Membrane</keyword>
<comment type="caution">
    <text evidence="9">The sequence shown here is derived from an EMBL/GenBank/DDBJ whole genome shotgun (WGS) entry which is preliminary data.</text>
</comment>
<accession>F9RZR2</accession>
<feature type="transmembrane region" description="Helical" evidence="8">
    <location>
        <begin position="276"/>
        <end position="298"/>
    </location>
</feature>
<keyword evidence="4 8" id="KW-0812">Transmembrane</keyword>
<proteinExistence type="inferred from homology"/>
<dbReference type="Pfam" id="PF03773">
    <property type="entry name" value="ArsP_1"/>
    <property type="match status" value="1"/>
</dbReference>
<evidence type="ECO:0000256" key="6">
    <source>
        <dbReference type="ARBA" id="ARBA00023136"/>
    </source>
</evidence>
<evidence type="ECO:0000313" key="10">
    <source>
        <dbReference type="Proteomes" id="UP000004605"/>
    </source>
</evidence>
<evidence type="ECO:0000256" key="4">
    <source>
        <dbReference type="ARBA" id="ARBA00022692"/>
    </source>
</evidence>
<evidence type="ECO:0000256" key="3">
    <source>
        <dbReference type="ARBA" id="ARBA00022475"/>
    </source>
</evidence>
<gene>
    <name evidence="9" type="ORF">VII00023_22544</name>
</gene>
<dbReference type="EMBL" id="AFWF01000069">
    <property type="protein sequence ID" value="EGU44320.1"/>
    <property type="molecule type" value="Genomic_DNA"/>
</dbReference>
<feature type="transmembrane region" description="Helical" evidence="8">
    <location>
        <begin position="7"/>
        <end position="25"/>
    </location>
</feature>
<feature type="transmembrane region" description="Helical" evidence="8">
    <location>
        <begin position="109"/>
        <end position="127"/>
    </location>
</feature>
<feature type="transmembrane region" description="Helical" evidence="8">
    <location>
        <begin position="81"/>
        <end position="103"/>
    </location>
</feature>
<dbReference type="AlphaFoldDB" id="F9RZR2"/>
<comment type="similarity">
    <text evidence="2">Belongs to the UPF0718 family.</text>
</comment>
<keyword evidence="5 8" id="KW-1133">Transmembrane helix</keyword>
<organism evidence="9 10">
    <name type="scientific">Vibrio ichthyoenteri ATCC 700023</name>
    <dbReference type="NCBI Taxonomy" id="870968"/>
    <lineage>
        <taxon>Bacteria</taxon>
        <taxon>Pseudomonadati</taxon>
        <taxon>Pseudomonadota</taxon>
        <taxon>Gammaproteobacteria</taxon>
        <taxon>Vibrionales</taxon>
        <taxon>Vibrionaceae</taxon>
        <taxon>Vibrio</taxon>
    </lineage>
</organism>
<evidence type="ECO:0000256" key="2">
    <source>
        <dbReference type="ARBA" id="ARBA00006386"/>
    </source>
</evidence>
<sequence length="299" mass="31460">MLNEFFYVAKGLVVIIAIVSVITGIMREYIPQDKLQATLTKHDKWGTLLGALFGMLTPFCSAAVVPVTMAMASMGASLGTVMSFIISAPLCNFIVLAMIYAAFGLKITVVYFLITFIAAVLGGWLISKSPWRNEIKRGDELEDTKAKGCSSNSSNACGGTPSSASRMRNAMNGGFALFKRIIPYVLLGAAISGFSAAYLPADLVEKYVGGDSFQSIVIASLIGIPLYLRIEMAIPLLNVLIAKGMGMGAALALIIGGTGASLPEIALVSAVLKRKAVIAFVGIVLSTAIIGGAIFQYVI</sequence>
<dbReference type="PANTHER" id="PTHR42775:SF2">
    <property type="entry name" value="PERMEASE"/>
    <property type="match status" value="1"/>
</dbReference>
<dbReference type="GO" id="GO:0005886">
    <property type="term" value="C:plasma membrane"/>
    <property type="evidence" value="ECO:0007669"/>
    <property type="project" value="UniProtKB-SubCell"/>
</dbReference>
<keyword evidence="3" id="KW-1003">Cell membrane</keyword>
<feature type="region of interest" description="Disordered" evidence="7">
    <location>
        <begin position="142"/>
        <end position="162"/>
    </location>
</feature>
<feature type="compositionally biased region" description="Low complexity" evidence="7">
    <location>
        <begin position="147"/>
        <end position="158"/>
    </location>
</feature>
<protein>
    <submittedName>
        <fullName evidence="9">Transporter</fullName>
    </submittedName>
</protein>
<dbReference type="Proteomes" id="UP000004605">
    <property type="component" value="Unassembled WGS sequence"/>
</dbReference>
<dbReference type="PANTHER" id="PTHR42775">
    <property type="entry name" value="PERMEASE RV2963-RELATED"/>
    <property type="match status" value="1"/>
</dbReference>
<evidence type="ECO:0000256" key="5">
    <source>
        <dbReference type="ARBA" id="ARBA00022989"/>
    </source>
</evidence>
<evidence type="ECO:0000256" key="7">
    <source>
        <dbReference type="SAM" id="MobiDB-lite"/>
    </source>
</evidence>
<feature type="transmembrane region" description="Helical" evidence="8">
    <location>
        <begin position="237"/>
        <end position="256"/>
    </location>
</feature>
<reference evidence="9 10" key="1">
    <citation type="journal article" date="2012" name="Int. J. Syst. Evol. Microbiol.">
        <title>Vibrio caribbeanicus sp. nov., isolated from the marine sponge Scleritoderma cyanea.</title>
        <authorList>
            <person name="Hoffmann M."/>
            <person name="Monday S.R."/>
            <person name="Allard M.W."/>
            <person name="Strain E.A."/>
            <person name="Whittaker P."/>
            <person name="Naum M."/>
            <person name="McCarthy P.J."/>
            <person name="Lopez J.V."/>
            <person name="Fischer M."/>
            <person name="Brown E.W."/>
        </authorList>
    </citation>
    <scope>NUCLEOTIDE SEQUENCE [LARGE SCALE GENOMIC DNA]</scope>
    <source>
        <strain evidence="9 10">ATCC 700023</strain>
    </source>
</reference>